<comment type="caution">
    <text evidence="2">The sequence shown here is derived from an EMBL/GenBank/DDBJ whole genome shotgun (WGS) entry which is preliminary data.</text>
</comment>
<keyword evidence="3" id="KW-1185">Reference proteome</keyword>
<dbReference type="GeneID" id="64601728"/>
<feature type="region of interest" description="Disordered" evidence="1">
    <location>
        <begin position="1"/>
        <end position="65"/>
    </location>
</feature>
<dbReference type="OrthoDB" id="2692005at2759"/>
<reference evidence="2" key="1">
    <citation type="journal article" date="2020" name="New Phytol.">
        <title>Comparative genomics reveals dynamic genome evolution in host specialist ectomycorrhizal fungi.</title>
        <authorList>
            <person name="Lofgren L.A."/>
            <person name="Nguyen N.H."/>
            <person name="Vilgalys R."/>
            <person name="Ruytinx J."/>
            <person name="Liao H.L."/>
            <person name="Branco S."/>
            <person name="Kuo A."/>
            <person name="LaButti K."/>
            <person name="Lipzen A."/>
            <person name="Andreopoulos W."/>
            <person name="Pangilinan J."/>
            <person name="Riley R."/>
            <person name="Hundley H."/>
            <person name="Na H."/>
            <person name="Barry K."/>
            <person name="Grigoriev I.V."/>
            <person name="Stajich J.E."/>
            <person name="Kennedy P.G."/>
        </authorList>
    </citation>
    <scope>NUCLEOTIDE SEQUENCE</scope>
    <source>
        <strain evidence="2">S12</strain>
    </source>
</reference>
<dbReference type="RefSeq" id="XP_041152170.1">
    <property type="nucleotide sequence ID" value="XM_041307964.1"/>
</dbReference>
<sequence>MSTLVAQHDKKSFCSSFPPKRPKRSRRQCETRSNSAPQTLANQKTSNLMKATSPGLSPQDSTGNGLESIKSLVEEEEAPDNTPVAVQLHIPTFTDPSPLRDVCQRSIGSDHSTSNVRRVLNYLTKSALHENRMEFHGVRAREFESIERILGETARAMLNLSRLAYDYNTRILIISMPTVLHETLFDDLKDLIGDAIKAFPYDRAIISPKIHMTRPLDTKDGWVTPDMTISVTALEGPTEVVMIPFYGECALTETDEHVFGKVEDVIAAHPDVICVVVVLVREATKYAAPVADSTASKTLHGGTDSEPQPLTLKSFINLRTTPRSFGEPVMVADHTWCHVASVEYFVWVRKDETPIDIRSDDPADMAYGILVPMIDMNAVMQMLERGLIKIKESFVAFQKQIEPHLDFTILEEARITSLSDWDWNAASKRLMSASDITAHKRYLEWYKSLFMTEDSDNAPYVDSQEVDEGNQVIAEGSEPSTNESTSRLGPVTSDQIIESVEAGGCATLTLPRRFQLHPIKQRRHHEDSIARRFADWYKQSHFRDKFDIHPCAYSMFLRIVGWFHEDISSHSNSPTGTRPRRYILLQSVPLYAIHVLPLMATSSSRLSMLKAKAYISNLLTRQMEDETFEFILGRLITTLHGVAIDERHTPRPYS</sequence>
<dbReference type="AlphaFoldDB" id="A0A9P7AAP8"/>
<dbReference type="EMBL" id="JABBWE010000132">
    <property type="protein sequence ID" value="KAG1784685.1"/>
    <property type="molecule type" value="Genomic_DNA"/>
</dbReference>
<protein>
    <submittedName>
        <fullName evidence="2">Uncharacterized protein</fullName>
    </submittedName>
</protein>
<proteinExistence type="predicted"/>
<name>A0A9P7AAP8_9AGAM</name>
<evidence type="ECO:0000313" key="2">
    <source>
        <dbReference type="EMBL" id="KAG1784685.1"/>
    </source>
</evidence>
<accession>A0A9P7AAP8</accession>
<evidence type="ECO:0000313" key="3">
    <source>
        <dbReference type="Proteomes" id="UP000719766"/>
    </source>
</evidence>
<organism evidence="2 3">
    <name type="scientific">Suillus plorans</name>
    <dbReference type="NCBI Taxonomy" id="116603"/>
    <lineage>
        <taxon>Eukaryota</taxon>
        <taxon>Fungi</taxon>
        <taxon>Dikarya</taxon>
        <taxon>Basidiomycota</taxon>
        <taxon>Agaricomycotina</taxon>
        <taxon>Agaricomycetes</taxon>
        <taxon>Agaricomycetidae</taxon>
        <taxon>Boletales</taxon>
        <taxon>Suillineae</taxon>
        <taxon>Suillaceae</taxon>
        <taxon>Suillus</taxon>
    </lineage>
</organism>
<feature type="compositionally biased region" description="Polar residues" evidence="1">
    <location>
        <begin position="31"/>
        <end position="65"/>
    </location>
</feature>
<evidence type="ECO:0000256" key="1">
    <source>
        <dbReference type="SAM" id="MobiDB-lite"/>
    </source>
</evidence>
<dbReference type="Proteomes" id="UP000719766">
    <property type="component" value="Unassembled WGS sequence"/>
</dbReference>
<gene>
    <name evidence="2" type="ORF">HD556DRAFT_1451489</name>
</gene>